<dbReference type="Proteomes" id="UP000199103">
    <property type="component" value="Chromosome I"/>
</dbReference>
<dbReference type="InterPro" id="IPR011009">
    <property type="entry name" value="Kinase-like_dom_sf"/>
</dbReference>
<comment type="similarity">
    <text evidence="1">Belongs to the pseudomonas-type ThrB family.</text>
</comment>
<name>A0A1H1SHG8_9ACTN</name>
<proteinExistence type="inferred from homology"/>
<gene>
    <name evidence="3" type="ORF">SAMN04489812_2013</name>
</gene>
<dbReference type="GO" id="GO:0009088">
    <property type="term" value="P:threonine biosynthetic process"/>
    <property type="evidence" value="ECO:0007669"/>
    <property type="project" value="TreeGrafter"/>
</dbReference>
<dbReference type="GO" id="GO:0004413">
    <property type="term" value="F:homoserine kinase activity"/>
    <property type="evidence" value="ECO:0007669"/>
    <property type="project" value="TreeGrafter"/>
</dbReference>
<organism evidence="3 4">
    <name type="scientific">Microlunatus soli</name>
    <dbReference type="NCBI Taxonomy" id="630515"/>
    <lineage>
        <taxon>Bacteria</taxon>
        <taxon>Bacillati</taxon>
        <taxon>Actinomycetota</taxon>
        <taxon>Actinomycetes</taxon>
        <taxon>Propionibacteriales</taxon>
        <taxon>Propionibacteriaceae</taxon>
        <taxon>Microlunatus</taxon>
    </lineage>
</organism>
<dbReference type="Gene3D" id="3.90.1200.10">
    <property type="match status" value="1"/>
</dbReference>
<keyword evidence="3" id="KW-0418">Kinase</keyword>
<sequence length="308" mass="33222">MRSLPTVETVRELIRDHYPLGPCKAVLIRSFTNDVYRIDAGEGAYALKIYGCGRFSADEVRWEQELARHLVASGVQVPDVIPLHGGDTVGVIDAPEGQRAFALTEWLPGAKPEPPWTDDLYRRVGGSLAHLHQVADTFTCSYARRQVRTGDEPAQVAAALADDPVRRRLVDSCAAAAGDALATLAGRGLHRGVLHGDPSLDNLHLVGNEVRFYDLDLAGPGWQIEDLTGAMSTDHADAFLDGYTAVRSLPAVELDALPWLGLLARIDNLHFHLITKPLTQGTASLAEGWVEAGFTALADTARHLGVGS</sequence>
<accession>A0A1H1SHG8</accession>
<keyword evidence="3" id="KW-0808">Transferase</keyword>
<evidence type="ECO:0000256" key="1">
    <source>
        <dbReference type="ARBA" id="ARBA00038240"/>
    </source>
</evidence>
<dbReference type="InterPro" id="IPR050249">
    <property type="entry name" value="Pseudomonas-type_ThrB"/>
</dbReference>
<dbReference type="Pfam" id="PF01636">
    <property type="entry name" value="APH"/>
    <property type="match status" value="1"/>
</dbReference>
<evidence type="ECO:0000313" key="3">
    <source>
        <dbReference type="EMBL" id="SDS47313.1"/>
    </source>
</evidence>
<dbReference type="AlphaFoldDB" id="A0A1H1SHG8"/>
<dbReference type="EMBL" id="LT629772">
    <property type="protein sequence ID" value="SDS47313.1"/>
    <property type="molecule type" value="Genomic_DNA"/>
</dbReference>
<dbReference type="STRING" id="630515.SAMN04489812_2013"/>
<reference evidence="3 4" key="1">
    <citation type="submission" date="2016-10" db="EMBL/GenBank/DDBJ databases">
        <authorList>
            <person name="de Groot N.N."/>
        </authorList>
    </citation>
    <scope>NUCLEOTIDE SEQUENCE [LARGE SCALE GENOMIC DNA]</scope>
    <source>
        <strain evidence="3 4">DSM 21800</strain>
    </source>
</reference>
<dbReference type="PANTHER" id="PTHR21064">
    <property type="entry name" value="AMINOGLYCOSIDE PHOSPHOTRANSFERASE DOMAIN-CONTAINING PROTEIN-RELATED"/>
    <property type="match status" value="1"/>
</dbReference>
<dbReference type="InterPro" id="IPR002575">
    <property type="entry name" value="Aminoglycoside_PTrfase"/>
</dbReference>
<protein>
    <submittedName>
        <fullName evidence="3">Ser/Thr protein kinase RdoA involved in Cpx stress response, MazF antagonist</fullName>
    </submittedName>
</protein>
<dbReference type="Gene3D" id="3.30.200.20">
    <property type="entry name" value="Phosphorylase Kinase, domain 1"/>
    <property type="match status" value="1"/>
</dbReference>
<feature type="domain" description="Aminoglycoside phosphotransferase" evidence="2">
    <location>
        <begin position="30"/>
        <end position="244"/>
    </location>
</feature>
<evidence type="ECO:0000313" key="4">
    <source>
        <dbReference type="Proteomes" id="UP000199103"/>
    </source>
</evidence>
<dbReference type="SUPFAM" id="SSF56112">
    <property type="entry name" value="Protein kinase-like (PK-like)"/>
    <property type="match status" value="1"/>
</dbReference>
<dbReference type="PANTHER" id="PTHR21064:SF6">
    <property type="entry name" value="AMINOGLYCOSIDE PHOSPHOTRANSFERASE DOMAIN-CONTAINING PROTEIN"/>
    <property type="match status" value="1"/>
</dbReference>
<keyword evidence="4" id="KW-1185">Reference proteome</keyword>
<evidence type="ECO:0000259" key="2">
    <source>
        <dbReference type="Pfam" id="PF01636"/>
    </source>
</evidence>